<dbReference type="SUPFAM" id="SSF56300">
    <property type="entry name" value="Metallo-dependent phosphatases"/>
    <property type="match status" value="1"/>
</dbReference>
<evidence type="ECO:0000313" key="2">
    <source>
        <dbReference type="EMBL" id="KKR50732.1"/>
    </source>
</evidence>
<dbReference type="PANTHER" id="PTHR43143">
    <property type="entry name" value="METALLOPHOSPHOESTERASE, CALCINEURIN SUPERFAMILY"/>
    <property type="match status" value="1"/>
</dbReference>
<dbReference type="EMBL" id="LBYI01000007">
    <property type="protein sequence ID" value="KKR50732.1"/>
    <property type="molecule type" value="Genomic_DNA"/>
</dbReference>
<feature type="domain" description="Calcineurin-like phosphoesterase" evidence="1">
    <location>
        <begin position="56"/>
        <end position="235"/>
    </location>
</feature>
<dbReference type="Proteomes" id="UP000034531">
    <property type="component" value="Unassembled WGS sequence"/>
</dbReference>
<organism evidence="2 3">
    <name type="scientific">Candidatus Curtissbacteria bacterium GW2011_GWA1_40_16</name>
    <dbReference type="NCBI Taxonomy" id="1618405"/>
    <lineage>
        <taxon>Bacteria</taxon>
        <taxon>Candidatus Curtissiibacteriota</taxon>
    </lineage>
</organism>
<sequence length="285" mass="31561">MRKILTVIIVLASILFIVWAFFYVKGKVLKHTNVFEPAGGIDRVQGEKTSKTPILRFAMVADSENDNDLLAKALDQAKGSGVNFVIGLGDWSSVGTASELTSARQVFDKSGLTYYLTSGDHDLWDSRNRGEEALTNYKQVFGEPTRQVDTNGVQFVIVDNSDIYKGISTDDWQLLTDALTKQVKLRFVFAHKTPYHPQSSHIMGEDSPQVADQAQGFLALLEKSKVAGFFSGDLHFFAQYKSPGGNVKITTVGAINADRNSQGPRFSTVTVYNDYSWDVSDVEIR</sequence>
<accession>A0A0G0UKF3</accession>
<proteinExistence type="predicted"/>
<dbReference type="Pfam" id="PF00149">
    <property type="entry name" value="Metallophos"/>
    <property type="match status" value="1"/>
</dbReference>
<name>A0A0G0UKF3_9BACT</name>
<dbReference type="InterPro" id="IPR004843">
    <property type="entry name" value="Calcineurin-like_PHP"/>
</dbReference>
<protein>
    <recommendedName>
        <fullName evidence="1">Calcineurin-like phosphoesterase domain-containing protein</fullName>
    </recommendedName>
</protein>
<dbReference type="InterPro" id="IPR051918">
    <property type="entry name" value="STPP_CPPED1"/>
</dbReference>
<dbReference type="AlphaFoldDB" id="A0A0G0UKF3"/>
<dbReference type="Gene3D" id="3.60.21.10">
    <property type="match status" value="1"/>
</dbReference>
<comment type="caution">
    <text evidence="2">The sequence shown here is derived from an EMBL/GenBank/DDBJ whole genome shotgun (WGS) entry which is preliminary data.</text>
</comment>
<dbReference type="GO" id="GO:0016787">
    <property type="term" value="F:hydrolase activity"/>
    <property type="evidence" value="ECO:0007669"/>
    <property type="project" value="InterPro"/>
</dbReference>
<evidence type="ECO:0000259" key="1">
    <source>
        <dbReference type="Pfam" id="PF00149"/>
    </source>
</evidence>
<dbReference type="InterPro" id="IPR029052">
    <property type="entry name" value="Metallo-depent_PP-like"/>
</dbReference>
<gene>
    <name evidence="2" type="ORF">UT84_C0007G0003</name>
</gene>
<dbReference type="PANTHER" id="PTHR43143:SF1">
    <property type="entry name" value="SERINE_THREONINE-PROTEIN PHOSPHATASE CPPED1"/>
    <property type="match status" value="1"/>
</dbReference>
<evidence type="ECO:0000313" key="3">
    <source>
        <dbReference type="Proteomes" id="UP000034531"/>
    </source>
</evidence>
<reference evidence="2 3" key="1">
    <citation type="journal article" date="2015" name="Nature">
        <title>rRNA introns, odd ribosomes, and small enigmatic genomes across a large radiation of phyla.</title>
        <authorList>
            <person name="Brown C.T."/>
            <person name="Hug L.A."/>
            <person name="Thomas B.C."/>
            <person name="Sharon I."/>
            <person name="Castelle C.J."/>
            <person name="Singh A."/>
            <person name="Wilkins M.J."/>
            <person name="Williams K.H."/>
            <person name="Banfield J.F."/>
        </authorList>
    </citation>
    <scope>NUCLEOTIDE SEQUENCE [LARGE SCALE GENOMIC DNA]</scope>
</reference>